<keyword evidence="4" id="KW-0560">Oxidoreductase</keyword>
<evidence type="ECO:0000256" key="4">
    <source>
        <dbReference type="ARBA" id="ARBA00023002"/>
    </source>
</evidence>
<dbReference type="Gene3D" id="3.30.465.10">
    <property type="match status" value="1"/>
</dbReference>
<dbReference type="EMBL" id="ML736345">
    <property type="protein sequence ID" value="KAE8372710.1"/>
    <property type="molecule type" value="Genomic_DNA"/>
</dbReference>
<evidence type="ECO:0000256" key="2">
    <source>
        <dbReference type="ARBA" id="ARBA00022630"/>
    </source>
</evidence>
<dbReference type="PANTHER" id="PTHR42973:SF22">
    <property type="entry name" value="FAD-BINDING PCMH-TYPE DOMAIN-CONTAINING PROTEIN-RELATED"/>
    <property type="match status" value="1"/>
</dbReference>
<reference evidence="6 7" key="1">
    <citation type="submission" date="2019-04" db="EMBL/GenBank/DDBJ databases">
        <title>Friends and foes A comparative genomics studyof 23 Aspergillus species from section Flavi.</title>
        <authorList>
            <consortium name="DOE Joint Genome Institute"/>
            <person name="Kjaerbolling I."/>
            <person name="Vesth T."/>
            <person name="Frisvad J.C."/>
            <person name="Nybo J.L."/>
            <person name="Theobald S."/>
            <person name="Kildgaard S."/>
            <person name="Isbrandt T."/>
            <person name="Kuo A."/>
            <person name="Sato A."/>
            <person name="Lyhne E.K."/>
            <person name="Kogle M.E."/>
            <person name="Wiebenga A."/>
            <person name="Kun R.S."/>
            <person name="Lubbers R.J."/>
            <person name="Makela M.R."/>
            <person name="Barry K."/>
            <person name="Chovatia M."/>
            <person name="Clum A."/>
            <person name="Daum C."/>
            <person name="Haridas S."/>
            <person name="He G."/>
            <person name="LaButti K."/>
            <person name="Lipzen A."/>
            <person name="Mondo S."/>
            <person name="Riley R."/>
            <person name="Salamov A."/>
            <person name="Simmons B.A."/>
            <person name="Magnuson J.K."/>
            <person name="Henrissat B."/>
            <person name="Mortensen U.H."/>
            <person name="Larsen T.O."/>
            <person name="Devries R.P."/>
            <person name="Grigoriev I.V."/>
            <person name="Machida M."/>
            <person name="Baker S.E."/>
            <person name="Andersen M.R."/>
        </authorList>
    </citation>
    <scope>NUCLEOTIDE SEQUENCE [LARGE SCALE GENOMIC DNA]</scope>
    <source>
        <strain evidence="6 7">IBT 29228</strain>
    </source>
</reference>
<evidence type="ECO:0000259" key="5">
    <source>
        <dbReference type="PROSITE" id="PS51387"/>
    </source>
</evidence>
<dbReference type="PANTHER" id="PTHR42973">
    <property type="entry name" value="BINDING OXIDOREDUCTASE, PUTATIVE (AFU_ORTHOLOGUE AFUA_1G17690)-RELATED"/>
    <property type="match status" value="1"/>
</dbReference>
<feature type="domain" description="FAD-binding PCMH-type" evidence="5">
    <location>
        <begin position="50"/>
        <end position="223"/>
    </location>
</feature>
<dbReference type="AlphaFoldDB" id="A0A5N7AVA2"/>
<dbReference type="Proteomes" id="UP000326198">
    <property type="component" value="Unassembled WGS sequence"/>
</dbReference>
<dbReference type="Pfam" id="PF01565">
    <property type="entry name" value="FAD_binding_4"/>
    <property type="match status" value="1"/>
</dbReference>
<evidence type="ECO:0000313" key="6">
    <source>
        <dbReference type="EMBL" id="KAE8372710.1"/>
    </source>
</evidence>
<comment type="similarity">
    <text evidence="1">Belongs to the oxygen-dependent FAD-linked oxidoreductase family.</text>
</comment>
<keyword evidence="7" id="KW-1185">Reference proteome</keyword>
<dbReference type="GO" id="GO:0071949">
    <property type="term" value="F:FAD binding"/>
    <property type="evidence" value="ECO:0007669"/>
    <property type="project" value="InterPro"/>
</dbReference>
<evidence type="ECO:0000256" key="3">
    <source>
        <dbReference type="ARBA" id="ARBA00022827"/>
    </source>
</evidence>
<evidence type="ECO:0000256" key="1">
    <source>
        <dbReference type="ARBA" id="ARBA00005466"/>
    </source>
</evidence>
<dbReference type="InterPro" id="IPR006094">
    <property type="entry name" value="Oxid_FAD_bind_N"/>
</dbReference>
<dbReference type="PROSITE" id="PS51387">
    <property type="entry name" value="FAD_PCMH"/>
    <property type="match status" value="1"/>
</dbReference>
<dbReference type="OrthoDB" id="2151789at2759"/>
<dbReference type="GO" id="GO:0016491">
    <property type="term" value="F:oxidoreductase activity"/>
    <property type="evidence" value="ECO:0007669"/>
    <property type="project" value="UniProtKB-KW"/>
</dbReference>
<accession>A0A5N7AVA2</accession>
<evidence type="ECO:0000313" key="7">
    <source>
        <dbReference type="Proteomes" id="UP000326198"/>
    </source>
</evidence>
<organism evidence="6 7">
    <name type="scientific">Aspergillus bertholletiae</name>
    <dbReference type="NCBI Taxonomy" id="1226010"/>
    <lineage>
        <taxon>Eukaryota</taxon>
        <taxon>Fungi</taxon>
        <taxon>Dikarya</taxon>
        <taxon>Ascomycota</taxon>
        <taxon>Pezizomycotina</taxon>
        <taxon>Eurotiomycetes</taxon>
        <taxon>Eurotiomycetidae</taxon>
        <taxon>Eurotiales</taxon>
        <taxon>Aspergillaceae</taxon>
        <taxon>Aspergillus</taxon>
        <taxon>Aspergillus subgen. Circumdati</taxon>
    </lineage>
</organism>
<proteinExistence type="inferred from homology"/>
<dbReference type="InterPro" id="IPR016169">
    <property type="entry name" value="FAD-bd_PCMH_sub2"/>
</dbReference>
<sequence>MELLPPGATNPNVGECCLALASVLGNNKVLFPNTQPYNDSVNTYFAQQTANLHPHCIISPTTAEDVSAAISTITATLETANFAIRSGGHGTSLGASNIANGITLDLRSLNSITVSPDRTTASVGAGTTWGEVYAHLDPLGLSVAGGRAAQVGIGGLTTGGGISYFSPRYGWTCDTVTNFEVVLADGTIVNANEHENHELMTALRGGSNNFGVVTRVDLKAFEQGPMWGGTVYHSVDTYQQQLEAFVEVNSAEGYDEHASLITSFGFSAEGKAVLNNIVYTKAEDNPTVFRKFMEIPKLASTVRIAGMHELSVEQGSFSKNGKRQMMVVTTHGSTVPMLNAVYQYWDSSLAEVQDIPGIVWAISLEPLPPAIYARHASKNSLGLDNTSGALVVTLLSATWDEEADDEKVERAARKLFDNIDSDARELGVYEPFVYLNYAAQWQDPIASYKGKSVDRLQRVSLNVDPKRVFQVNVPGGFKLPELNLN</sequence>
<keyword evidence="2" id="KW-0285">Flavoprotein</keyword>
<dbReference type="SUPFAM" id="SSF56176">
    <property type="entry name" value="FAD-binding/transporter-associated domain-like"/>
    <property type="match status" value="1"/>
</dbReference>
<gene>
    <name evidence="6" type="ORF">BDV26DRAFT_88406</name>
</gene>
<dbReference type="InterPro" id="IPR050416">
    <property type="entry name" value="FAD-linked_Oxidoreductase"/>
</dbReference>
<keyword evidence="3" id="KW-0274">FAD</keyword>
<name>A0A5N7AVA2_9EURO</name>
<dbReference type="InterPro" id="IPR036318">
    <property type="entry name" value="FAD-bd_PCMH-like_sf"/>
</dbReference>
<dbReference type="InterPro" id="IPR016166">
    <property type="entry name" value="FAD-bd_PCMH"/>
</dbReference>
<protein>
    <recommendedName>
        <fullName evidence="5">FAD-binding PCMH-type domain-containing protein</fullName>
    </recommendedName>
</protein>